<gene>
    <name evidence="2" type="ORF">BDQ12DRAFT_229523</name>
</gene>
<keyword evidence="3" id="KW-1185">Reference proteome</keyword>
<accession>A0A5C3LWY4</accession>
<feature type="compositionally biased region" description="Polar residues" evidence="1">
    <location>
        <begin position="244"/>
        <end position="253"/>
    </location>
</feature>
<feature type="compositionally biased region" description="Polar residues" evidence="1">
    <location>
        <begin position="150"/>
        <end position="161"/>
    </location>
</feature>
<evidence type="ECO:0000313" key="2">
    <source>
        <dbReference type="EMBL" id="TFK36893.1"/>
    </source>
</evidence>
<organism evidence="2 3">
    <name type="scientific">Crucibulum laeve</name>
    <dbReference type="NCBI Taxonomy" id="68775"/>
    <lineage>
        <taxon>Eukaryota</taxon>
        <taxon>Fungi</taxon>
        <taxon>Dikarya</taxon>
        <taxon>Basidiomycota</taxon>
        <taxon>Agaricomycotina</taxon>
        <taxon>Agaricomycetes</taxon>
        <taxon>Agaricomycetidae</taxon>
        <taxon>Agaricales</taxon>
        <taxon>Agaricineae</taxon>
        <taxon>Nidulariaceae</taxon>
        <taxon>Crucibulum</taxon>
    </lineage>
</organism>
<dbReference type="EMBL" id="ML213611">
    <property type="protein sequence ID" value="TFK36893.1"/>
    <property type="molecule type" value="Genomic_DNA"/>
</dbReference>
<reference evidence="2 3" key="1">
    <citation type="journal article" date="2019" name="Nat. Ecol. Evol.">
        <title>Megaphylogeny resolves global patterns of mushroom evolution.</title>
        <authorList>
            <person name="Varga T."/>
            <person name="Krizsan K."/>
            <person name="Foldi C."/>
            <person name="Dima B."/>
            <person name="Sanchez-Garcia M."/>
            <person name="Sanchez-Ramirez S."/>
            <person name="Szollosi G.J."/>
            <person name="Szarkandi J.G."/>
            <person name="Papp V."/>
            <person name="Albert L."/>
            <person name="Andreopoulos W."/>
            <person name="Angelini C."/>
            <person name="Antonin V."/>
            <person name="Barry K.W."/>
            <person name="Bougher N.L."/>
            <person name="Buchanan P."/>
            <person name="Buyck B."/>
            <person name="Bense V."/>
            <person name="Catcheside P."/>
            <person name="Chovatia M."/>
            <person name="Cooper J."/>
            <person name="Damon W."/>
            <person name="Desjardin D."/>
            <person name="Finy P."/>
            <person name="Geml J."/>
            <person name="Haridas S."/>
            <person name="Hughes K."/>
            <person name="Justo A."/>
            <person name="Karasinski D."/>
            <person name="Kautmanova I."/>
            <person name="Kiss B."/>
            <person name="Kocsube S."/>
            <person name="Kotiranta H."/>
            <person name="LaButti K.M."/>
            <person name="Lechner B.E."/>
            <person name="Liimatainen K."/>
            <person name="Lipzen A."/>
            <person name="Lukacs Z."/>
            <person name="Mihaltcheva S."/>
            <person name="Morgado L.N."/>
            <person name="Niskanen T."/>
            <person name="Noordeloos M.E."/>
            <person name="Ohm R.A."/>
            <person name="Ortiz-Santana B."/>
            <person name="Ovrebo C."/>
            <person name="Racz N."/>
            <person name="Riley R."/>
            <person name="Savchenko A."/>
            <person name="Shiryaev A."/>
            <person name="Soop K."/>
            <person name="Spirin V."/>
            <person name="Szebenyi C."/>
            <person name="Tomsovsky M."/>
            <person name="Tulloss R.E."/>
            <person name="Uehling J."/>
            <person name="Grigoriev I.V."/>
            <person name="Vagvolgyi C."/>
            <person name="Papp T."/>
            <person name="Martin F.M."/>
            <person name="Miettinen O."/>
            <person name="Hibbett D.S."/>
            <person name="Nagy L.G."/>
        </authorList>
    </citation>
    <scope>NUCLEOTIDE SEQUENCE [LARGE SCALE GENOMIC DNA]</scope>
    <source>
        <strain evidence="2 3">CBS 166.37</strain>
    </source>
</reference>
<name>A0A5C3LWY4_9AGAR</name>
<feature type="compositionally biased region" description="Low complexity" evidence="1">
    <location>
        <begin position="195"/>
        <end position="230"/>
    </location>
</feature>
<proteinExistence type="predicted"/>
<feature type="region of interest" description="Disordered" evidence="1">
    <location>
        <begin position="331"/>
        <end position="375"/>
    </location>
</feature>
<dbReference type="AlphaFoldDB" id="A0A5C3LWY4"/>
<dbReference type="OrthoDB" id="2684446at2759"/>
<evidence type="ECO:0000256" key="1">
    <source>
        <dbReference type="SAM" id="MobiDB-lite"/>
    </source>
</evidence>
<sequence>MSSLDRRMVGSWAISPSPIYDSPFVFYQSRQQVPRKQQLPRENLNVTAQDSRLFSSTSSQKPAASSLFPHLLFSSKESSMKLRLSKASVASSPHPEPHLDKFKNVPAAFYDDPAFSADPHSHPYFVTGHDSQSWSTPPALGHPILKNQYRHQSSSAPSTVDESTDVHGSDDELQLLQPPNSPMSPDDLTGPQTGFPFFDSPAPSSSNVTLSSSASPQATTPPSSVPSSSDSHVRRPADMPRVAAQSQHLPQQNEPKKRGFLAWRRSAPVSNTPSALASPAVPQQRPHDEPQPSSYNPVTPPLRPSASRHQSTPVMHPMPELLVTPLRPATAAIDTRPTAPSNKQSSEGRRRRARELDRIDELDESNPLGIPLHHESPYEGIRRLHKDPNMPRSMTGAYYNHHITLQNVNYFKSSLKSFY</sequence>
<dbReference type="Proteomes" id="UP000308652">
    <property type="component" value="Unassembled WGS sequence"/>
</dbReference>
<feature type="region of interest" description="Disordered" evidence="1">
    <location>
        <begin position="269"/>
        <end position="313"/>
    </location>
</feature>
<protein>
    <submittedName>
        <fullName evidence="2">Uncharacterized protein</fullName>
    </submittedName>
</protein>
<feature type="region of interest" description="Disordered" evidence="1">
    <location>
        <begin position="149"/>
        <end position="256"/>
    </location>
</feature>
<evidence type="ECO:0000313" key="3">
    <source>
        <dbReference type="Proteomes" id="UP000308652"/>
    </source>
</evidence>